<evidence type="ECO:0000313" key="1">
    <source>
        <dbReference type="EMBL" id="GAA4074974.1"/>
    </source>
</evidence>
<dbReference type="EMBL" id="BAABCT010000005">
    <property type="protein sequence ID" value="GAA4074974.1"/>
    <property type="molecule type" value="Genomic_DNA"/>
</dbReference>
<sequence>MNVHLLRSPELKIETYRNVLHLLQQFQGPMHFMACEEDFSEFNNEAEEITWLRKKDFETSTVMENESSKSSSTNYSLSLPKISFPYIERKKTWEQLFAECDNYRKSKALPDEDIVVLLTDIGNELNWFGGVAPSMKNYFIQTSNWEHFFGNSIDIRFPIAYEIIIWVMRYYMFPDREETLKGVHKKSIGCIMDFCKDKSQIILKMRTADVCESCMNKFIERDIPTLYSRQFFDILDGIRNSMTFRGRATLLQQPSRVEIRGHTKKIFFTDLGGLELALNPKEKAIYFLFLNFEEGIRISHLSDYRNDLEQLYRQFSNLSERELIDRAIDVLINPLENDINVVLSRINRKIKNAVGDSLYDFYCIRGERGEKKSIKLNRELIMYT</sequence>
<gene>
    <name evidence="1" type="ORF">GCM10022389_20770</name>
</gene>
<organism evidence="1 2">
    <name type="scientific">Flavobacterium cheonanense</name>
    <dbReference type="NCBI Taxonomy" id="706183"/>
    <lineage>
        <taxon>Bacteria</taxon>
        <taxon>Pseudomonadati</taxon>
        <taxon>Bacteroidota</taxon>
        <taxon>Flavobacteriia</taxon>
        <taxon>Flavobacteriales</taxon>
        <taxon>Flavobacteriaceae</taxon>
        <taxon>Flavobacterium</taxon>
    </lineage>
</organism>
<proteinExistence type="predicted"/>
<dbReference type="Proteomes" id="UP001500367">
    <property type="component" value="Unassembled WGS sequence"/>
</dbReference>
<protein>
    <submittedName>
        <fullName evidence="1">Uncharacterized protein</fullName>
    </submittedName>
</protein>
<reference evidence="2" key="1">
    <citation type="journal article" date="2019" name="Int. J. Syst. Evol. Microbiol.">
        <title>The Global Catalogue of Microorganisms (GCM) 10K type strain sequencing project: providing services to taxonomists for standard genome sequencing and annotation.</title>
        <authorList>
            <consortium name="The Broad Institute Genomics Platform"/>
            <consortium name="The Broad Institute Genome Sequencing Center for Infectious Disease"/>
            <person name="Wu L."/>
            <person name="Ma J."/>
        </authorList>
    </citation>
    <scope>NUCLEOTIDE SEQUENCE [LARGE SCALE GENOMIC DNA]</scope>
    <source>
        <strain evidence="2">JCM 17069</strain>
    </source>
</reference>
<name>A0ABP7VV03_9FLAO</name>
<accession>A0ABP7VV03</accession>
<comment type="caution">
    <text evidence="1">The sequence shown here is derived from an EMBL/GenBank/DDBJ whole genome shotgun (WGS) entry which is preliminary data.</text>
</comment>
<evidence type="ECO:0000313" key="2">
    <source>
        <dbReference type="Proteomes" id="UP001500367"/>
    </source>
</evidence>
<keyword evidence="2" id="KW-1185">Reference proteome</keyword>